<accession>A0A4R1BLQ8</accession>
<dbReference type="InterPro" id="IPR027417">
    <property type="entry name" value="P-loop_NTPase"/>
</dbReference>
<dbReference type="GO" id="GO:0033202">
    <property type="term" value="C:DNA helicase complex"/>
    <property type="evidence" value="ECO:0007669"/>
    <property type="project" value="TreeGrafter"/>
</dbReference>
<dbReference type="Gene3D" id="3.40.50.300">
    <property type="entry name" value="P-loop containing nucleotide triphosphate hydrolases"/>
    <property type="match status" value="2"/>
</dbReference>
<keyword evidence="6 11" id="KW-0238">DNA-binding</keyword>
<dbReference type="Gene3D" id="1.10.10.160">
    <property type="match status" value="1"/>
</dbReference>
<organism evidence="15 16">
    <name type="scientific">Rubrobacter taiwanensis</name>
    <dbReference type="NCBI Taxonomy" id="185139"/>
    <lineage>
        <taxon>Bacteria</taxon>
        <taxon>Bacillati</taxon>
        <taxon>Actinomycetota</taxon>
        <taxon>Rubrobacteria</taxon>
        <taxon>Rubrobacterales</taxon>
        <taxon>Rubrobacteraceae</taxon>
        <taxon>Rubrobacter</taxon>
    </lineage>
</organism>
<dbReference type="OrthoDB" id="9806690at2"/>
<comment type="catalytic activity">
    <reaction evidence="9 11">
        <text>ATP + H2O = ADP + phosphate + H(+)</text>
        <dbReference type="Rhea" id="RHEA:13065"/>
        <dbReference type="ChEBI" id="CHEBI:15377"/>
        <dbReference type="ChEBI" id="CHEBI:15378"/>
        <dbReference type="ChEBI" id="CHEBI:30616"/>
        <dbReference type="ChEBI" id="CHEBI:43474"/>
        <dbReference type="ChEBI" id="CHEBI:456216"/>
        <dbReference type="EC" id="5.6.2.4"/>
    </reaction>
</comment>
<dbReference type="FunFam" id="1.10.486.10:FF:000003">
    <property type="entry name" value="ATP-dependent DNA helicase"/>
    <property type="match status" value="1"/>
</dbReference>
<proteinExistence type="inferred from homology"/>
<evidence type="ECO:0000256" key="7">
    <source>
        <dbReference type="ARBA" id="ARBA00023235"/>
    </source>
</evidence>
<keyword evidence="7" id="KW-0413">Isomerase</keyword>
<dbReference type="Gene3D" id="1.10.486.10">
    <property type="entry name" value="PCRA, domain 4"/>
    <property type="match status" value="1"/>
</dbReference>
<sequence length="705" mass="79778">MLDSLNPAQREAVEHTEGPLLVLAGAGSGKTRVLTYRIAHLIDRGLAAPDEILAITFTNKAAQEMKERVALLVGPESRRMWVSTFHAFCSRVLRAHASKLGYKSGFTIYDAADQVRLVKRCIIELDKDPKRFNPRQFHAQISDAKNRLLDADDYLRRAEGYLAENVAEVYRLYQQRLYENNALDFDDLIMQTVALLELFPDVRERYQTRFKYILVDEYQDTNRAQYRLVKLLADRHKNICCVGDDDQSVYSWRGADIRNILEFERDYPEAKVVKLEQNYRSTQIILDAANAVVVNNASRKPKNLWTDGEEGERIRIYTAPDEYAEARYVVSEMERLLRSGARPEEMAVFYRTNAQSRVLEDVLVREGVPYQVVGGVKFYERAEVKDAMAYLSVIVNPGDSVSLERIINVPRRGLGSASVGKLREHALREGISLYDALAEAERAGLAGKAKKACSELRRLFEGWRVAAREIEPSRLIESVLKESGYRGELEAEGTVEAESRLENLEQLVSAAREYEVVDDEARLEEFLQEQALYSDQDELVDGAAGVTLMTLHNAKGLEFPHVFIVGMEEGTFPHARSLDEQNLEEERRLCYVGITRAMKTLTLTHARVRSAWGEREFRLPSRFLSEIPDRCKAGGASGTRRAPAFGRPPERTGDGEPPAFRAGERVRHAKFGVGEVVDARAGRVVVRFGSEDRTFVPGLAPLRRV</sequence>
<evidence type="ECO:0000256" key="8">
    <source>
        <dbReference type="ARBA" id="ARBA00034617"/>
    </source>
</evidence>
<protein>
    <recommendedName>
        <fullName evidence="11">ATP-dependent DNA helicase</fullName>
        <ecNumber evidence="11">5.6.2.4</ecNumber>
    </recommendedName>
</protein>
<feature type="binding site" evidence="10">
    <location>
        <begin position="24"/>
        <end position="31"/>
    </location>
    <ligand>
        <name>ATP</name>
        <dbReference type="ChEBI" id="CHEBI:30616"/>
    </ligand>
</feature>
<evidence type="ECO:0000256" key="6">
    <source>
        <dbReference type="ARBA" id="ARBA00023125"/>
    </source>
</evidence>
<evidence type="ECO:0000256" key="5">
    <source>
        <dbReference type="ARBA" id="ARBA00022840"/>
    </source>
</evidence>
<dbReference type="PROSITE" id="PS51198">
    <property type="entry name" value="UVRD_HELICASE_ATP_BIND"/>
    <property type="match status" value="1"/>
</dbReference>
<dbReference type="PROSITE" id="PS51217">
    <property type="entry name" value="UVRD_HELICASE_CTER"/>
    <property type="match status" value="1"/>
</dbReference>
<dbReference type="AlphaFoldDB" id="A0A4R1BLQ8"/>
<evidence type="ECO:0000259" key="14">
    <source>
        <dbReference type="PROSITE" id="PS51217"/>
    </source>
</evidence>
<dbReference type="Proteomes" id="UP000295244">
    <property type="component" value="Unassembled WGS sequence"/>
</dbReference>
<feature type="domain" description="UvrD-like helicase ATP-binding" evidence="13">
    <location>
        <begin position="3"/>
        <end position="282"/>
    </location>
</feature>
<dbReference type="PANTHER" id="PTHR11070">
    <property type="entry name" value="UVRD / RECB / PCRA DNA HELICASE FAMILY MEMBER"/>
    <property type="match status" value="1"/>
</dbReference>
<dbReference type="Pfam" id="PF00580">
    <property type="entry name" value="UvrD-helicase"/>
    <property type="match status" value="1"/>
</dbReference>
<comment type="catalytic activity">
    <reaction evidence="8">
        <text>Couples ATP hydrolysis with the unwinding of duplex DNA by translocating in the 3'-5' direction.</text>
        <dbReference type="EC" id="5.6.2.4"/>
    </reaction>
</comment>
<evidence type="ECO:0000256" key="3">
    <source>
        <dbReference type="ARBA" id="ARBA00022801"/>
    </source>
</evidence>
<dbReference type="CDD" id="cd17932">
    <property type="entry name" value="DEXQc_UvrD"/>
    <property type="match status" value="1"/>
</dbReference>
<evidence type="ECO:0000256" key="9">
    <source>
        <dbReference type="ARBA" id="ARBA00048988"/>
    </source>
</evidence>
<keyword evidence="16" id="KW-1185">Reference proteome</keyword>
<dbReference type="PANTHER" id="PTHR11070:SF2">
    <property type="entry name" value="ATP-DEPENDENT DNA HELICASE SRS2"/>
    <property type="match status" value="1"/>
</dbReference>
<evidence type="ECO:0000256" key="1">
    <source>
        <dbReference type="ARBA" id="ARBA00009922"/>
    </source>
</evidence>
<reference evidence="15 16" key="1">
    <citation type="submission" date="2019-03" db="EMBL/GenBank/DDBJ databases">
        <title>Whole genome sequence of a novel Rubrobacter taiwanensis strain, isolated from Yellowstone National Park.</title>
        <authorList>
            <person name="Freed S."/>
            <person name="Ramaley R.F."/>
            <person name="Kyndt J.A."/>
        </authorList>
    </citation>
    <scope>NUCLEOTIDE SEQUENCE [LARGE SCALE GENOMIC DNA]</scope>
    <source>
        <strain evidence="15 16">Yellowstone</strain>
    </source>
</reference>
<dbReference type="NCBIfam" id="TIGR01073">
    <property type="entry name" value="pcrA"/>
    <property type="match status" value="1"/>
</dbReference>
<dbReference type="GO" id="GO:0043138">
    <property type="term" value="F:3'-5' DNA helicase activity"/>
    <property type="evidence" value="ECO:0007669"/>
    <property type="project" value="UniProtKB-EC"/>
</dbReference>
<dbReference type="CDD" id="cd18807">
    <property type="entry name" value="SF1_C_UvrD"/>
    <property type="match status" value="1"/>
</dbReference>
<dbReference type="GO" id="GO:0009314">
    <property type="term" value="P:response to radiation"/>
    <property type="evidence" value="ECO:0007669"/>
    <property type="project" value="UniProtKB-ARBA"/>
</dbReference>
<feature type="region of interest" description="Disordered" evidence="12">
    <location>
        <begin position="632"/>
        <end position="660"/>
    </location>
</feature>
<dbReference type="GO" id="GO:0000725">
    <property type="term" value="P:recombinational repair"/>
    <property type="evidence" value="ECO:0007669"/>
    <property type="project" value="TreeGrafter"/>
</dbReference>
<dbReference type="InterPro" id="IPR014017">
    <property type="entry name" value="DNA_helicase_UvrD-like_C"/>
</dbReference>
<evidence type="ECO:0000256" key="10">
    <source>
        <dbReference type="PROSITE-ProRule" id="PRU00560"/>
    </source>
</evidence>
<dbReference type="Pfam" id="PF13361">
    <property type="entry name" value="UvrD_C"/>
    <property type="match status" value="1"/>
</dbReference>
<comment type="caution">
    <text evidence="15">The sequence shown here is derived from an EMBL/GenBank/DDBJ whole genome shotgun (WGS) entry which is preliminary data.</text>
</comment>
<dbReference type="FunFam" id="1.10.10.160:FF:000001">
    <property type="entry name" value="ATP-dependent DNA helicase"/>
    <property type="match status" value="1"/>
</dbReference>
<dbReference type="GO" id="GO:0016887">
    <property type="term" value="F:ATP hydrolysis activity"/>
    <property type="evidence" value="ECO:0007669"/>
    <property type="project" value="RHEA"/>
</dbReference>
<comment type="similarity">
    <text evidence="1 11">Belongs to the helicase family. UvrD subfamily.</text>
</comment>
<evidence type="ECO:0000256" key="12">
    <source>
        <dbReference type="SAM" id="MobiDB-lite"/>
    </source>
</evidence>
<keyword evidence="4 10" id="KW-0347">Helicase</keyword>
<evidence type="ECO:0000256" key="11">
    <source>
        <dbReference type="RuleBase" id="RU364053"/>
    </source>
</evidence>
<dbReference type="GO" id="GO:0006260">
    <property type="term" value="P:DNA replication"/>
    <property type="evidence" value="ECO:0007669"/>
    <property type="project" value="InterPro"/>
</dbReference>
<keyword evidence="3 10" id="KW-0378">Hydrolase</keyword>
<dbReference type="InterPro" id="IPR000212">
    <property type="entry name" value="DNA_helicase_UvrD/REP"/>
</dbReference>
<name>A0A4R1BLQ8_9ACTN</name>
<dbReference type="InterPro" id="IPR013986">
    <property type="entry name" value="DExx_box_DNA_helicase_dom_sf"/>
</dbReference>
<dbReference type="InterPro" id="IPR005751">
    <property type="entry name" value="ATP-dep_DNA_helicase_PcrA"/>
</dbReference>
<evidence type="ECO:0000313" key="15">
    <source>
        <dbReference type="EMBL" id="TCJ18380.1"/>
    </source>
</evidence>
<keyword evidence="2 10" id="KW-0547">Nucleotide-binding</keyword>
<dbReference type="EC" id="5.6.2.4" evidence="11"/>
<evidence type="ECO:0000256" key="4">
    <source>
        <dbReference type="ARBA" id="ARBA00022806"/>
    </source>
</evidence>
<dbReference type="EMBL" id="SKBU01000012">
    <property type="protein sequence ID" value="TCJ18380.1"/>
    <property type="molecule type" value="Genomic_DNA"/>
</dbReference>
<dbReference type="GO" id="GO:0005524">
    <property type="term" value="F:ATP binding"/>
    <property type="evidence" value="ECO:0007669"/>
    <property type="project" value="UniProtKB-UniRule"/>
</dbReference>
<dbReference type="GO" id="GO:0003677">
    <property type="term" value="F:DNA binding"/>
    <property type="evidence" value="ECO:0007669"/>
    <property type="project" value="UniProtKB-KW"/>
</dbReference>
<dbReference type="InterPro" id="IPR014016">
    <property type="entry name" value="UvrD-like_ATP-bd"/>
</dbReference>
<dbReference type="SUPFAM" id="SSF52540">
    <property type="entry name" value="P-loop containing nucleoside triphosphate hydrolases"/>
    <property type="match status" value="1"/>
</dbReference>
<evidence type="ECO:0000259" key="13">
    <source>
        <dbReference type="PROSITE" id="PS51198"/>
    </source>
</evidence>
<dbReference type="GO" id="GO:0005829">
    <property type="term" value="C:cytosol"/>
    <property type="evidence" value="ECO:0007669"/>
    <property type="project" value="TreeGrafter"/>
</dbReference>
<keyword evidence="5 10" id="KW-0067">ATP-binding</keyword>
<feature type="domain" description="UvrD-like helicase C-terminal" evidence="14">
    <location>
        <begin position="283"/>
        <end position="556"/>
    </location>
</feature>
<evidence type="ECO:0000256" key="2">
    <source>
        <dbReference type="ARBA" id="ARBA00022741"/>
    </source>
</evidence>
<gene>
    <name evidence="15" type="primary">pcrA</name>
    <name evidence="15" type="ORF">E0L93_06275</name>
</gene>
<evidence type="ECO:0000313" key="16">
    <source>
        <dbReference type="Proteomes" id="UP000295244"/>
    </source>
</evidence>